<evidence type="ECO:0000256" key="4">
    <source>
        <dbReference type="ARBA" id="ARBA00022840"/>
    </source>
</evidence>
<dbReference type="InterPro" id="IPR017871">
    <property type="entry name" value="ABC_transporter-like_CS"/>
</dbReference>
<keyword evidence="4 6" id="KW-0067">ATP-binding</keyword>
<dbReference type="PROSITE" id="PS00211">
    <property type="entry name" value="ABC_TRANSPORTER_1"/>
    <property type="match status" value="1"/>
</dbReference>
<dbReference type="Pfam" id="PF08402">
    <property type="entry name" value="TOBE_2"/>
    <property type="match status" value="1"/>
</dbReference>
<comment type="similarity">
    <text evidence="1">Belongs to the ABC transporter superfamily.</text>
</comment>
<dbReference type="InterPro" id="IPR003439">
    <property type="entry name" value="ABC_transporter-like_ATP-bd"/>
</dbReference>
<proteinExistence type="inferred from homology"/>
<evidence type="ECO:0000256" key="2">
    <source>
        <dbReference type="ARBA" id="ARBA00022448"/>
    </source>
</evidence>
<dbReference type="InterPro" id="IPR008995">
    <property type="entry name" value="Mo/tungstate-bd_C_term_dom"/>
</dbReference>
<dbReference type="InterPro" id="IPR050093">
    <property type="entry name" value="ABC_SmlMolc_Importer"/>
</dbReference>
<dbReference type="Proteomes" id="UP001595377">
    <property type="component" value="Unassembled WGS sequence"/>
</dbReference>
<reference evidence="7" key="1">
    <citation type="journal article" date="2019" name="Int. J. Syst. Evol. Microbiol.">
        <title>The Global Catalogue of Microorganisms (GCM) 10K type strain sequencing project: providing services to taxonomists for standard genome sequencing and annotation.</title>
        <authorList>
            <consortium name="The Broad Institute Genomics Platform"/>
            <consortium name="The Broad Institute Genome Sequencing Center for Infectious Disease"/>
            <person name="Wu L."/>
            <person name="Ma J."/>
        </authorList>
    </citation>
    <scope>NUCLEOTIDE SEQUENCE [LARGE SCALE GENOMIC DNA]</scope>
    <source>
        <strain evidence="7">KCTC 52677</strain>
    </source>
</reference>
<keyword evidence="3" id="KW-0547">Nucleotide-binding</keyword>
<comment type="caution">
    <text evidence="6">The sequence shown here is derived from an EMBL/GenBank/DDBJ whole genome shotgun (WGS) entry which is preliminary data.</text>
</comment>
<dbReference type="PROSITE" id="PS50893">
    <property type="entry name" value="ABC_TRANSPORTER_2"/>
    <property type="match status" value="1"/>
</dbReference>
<evidence type="ECO:0000313" key="6">
    <source>
        <dbReference type="EMBL" id="MFC3074341.1"/>
    </source>
</evidence>
<feature type="domain" description="ABC transporter" evidence="5">
    <location>
        <begin position="6"/>
        <end position="238"/>
    </location>
</feature>
<keyword evidence="7" id="KW-1185">Reference proteome</keyword>
<sequence>MNDGGGTFRGVTKKFGSFTAVNDLSFEIEAGSFVSIVGPSGCGKTTTLRLIAGFEFPTVGSVFIGGSPVERMEAYERPINMVFQSYALFPHLDVFDNIAYGLRSRRNRRPAAEVKARVNEIIGKMQLSGKEHNRVWELSGGQQQRVALARAIVNNPKILILDEPMAALDKKLRRDVQFELQSLQRELGITFIMVTHDQHEALSLSDRIIVMNRGRIEQIGSPDELYNRPASRFVASFIGDFNLLELEKPAAGGTVDVAGRVLAVPQERAGEGATIAVGFRPDALKLSAAAPGAGGEAWRATITNVIYLGDKVEIKLDCPSSGTLLARADVARLAERRFRVGDTVHLTVEDSDFHHFTK</sequence>
<dbReference type="Gene3D" id="2.40.50.100">
    <property type="match status" value="1"/>
</dbReference>
<dbReference type="SUPFAM" id="SSF50331">
    <property type="entry name" value="MOP-like"/>
    <property type="match status" value="1"/>
</dbReference>
<dbReference type="SMART" id="SM00382">
    <property type="entry name" value="AAA"/>
    <property type="match status" value="1"/>
</dbReference>
<gene>
    <name evidence="6" type="ORF">ACFOHH_14615</name>
</gene>
<dbReference type="InterPro" id="IPR003593">
    <property type="entry name" value="AAA+_ATPase"/>
</dbReference>
<dbReference type="EMBL" id="JBHRSP010000023">
    <property type="protein sequence ID" value="MFC3074341.1"/>
    <property type="molecule type" value="Genomic_DNA"/>
</dbReference>
<dbReference type="Pfam" id="PF00005">
    <property type="entry name" value="ABC_tran"/>
    <property type="match status" value="1"/>
</dbReference>
<dbReference type="SUPFAM" id="SSF52540">
    <property type="entry name" value="P-loop containing nucleoside triphosphate hydrolases"/>
    <property type="match status" value="1"/>
</dbReference>
<evidence type="ECO:0000256" key="3">
    <source>
        <dbReference type="ARBA" id="ARBA00022741"/>
    </source>
</evidence>
<name>A0ABV7DHC2_9HYPH</name>
<dbReference type="InterPro" id="IPR013611">
    <property type="entry name" value="Transp-assoc_OB_typ2"/>
</dbReference>
<accession>A0ABV7DHC2</accession>
<dbReference type="PANTHER" id="PTHR42781:SF4">
    <property type="entry name" value="SPERMIDINE_PUTRESCINE IMPORT ATP-BINDING PROTEIN POTA"/>
    <property type="match status" value="1"/>
</dbReference>
<evidence type="ECO:0000256" key="1">
    <source>
        <dbReference type="ARBA" id="ARBA00005417"/>
    </source>
</evidence>
<evidence type="ECO:0000259" key="5">
    <source>
        <dbReference type="PROSITE" id="PS50893"/>
    </source>
</evidence>
<dbReference type="InterPro" id="IPR027417">
    <property type="entry name" value="P-loop_NTPase"/>
</dbReference>
<dbReference type="RefSeq" id="WP_257315286.1">
    <property type="nucleotide sequence ID" value="NZ_JANFDG010000011.1"/>
</dbReference>
<dbReference type="PANTHER" id="PTHR42781">
    <property type="entry name" value="SPERMIDINE/PUTRESCINE IMPORT ATP-BINDING PROTEIN POTA"/>
    <property type="match status" value="1"/>
</dbReference>
<protein>
    <submittedName>
        <fullName evidence="6">ABC transporter ATP-binding protein</fullName>
    </submittedName>
</protein>
<evidence type="ECO:0000313" key="7">
    <source>
        <dbReference type="Proteomes" id="UP001595377"/>
    </source>
</evidence>
<keyword evidence="2" id="KW-0813">Transport</keyword>
<dbReference type="Gene3D" id="3.40.50.300">
    <property type="entry name" value="P-loop containing nucleotide triphosphate hydrolases"/>
    <property type="match status" value="1"/>
</dbReference>
<dbReference type="GO" id="GO:0005524">
    <property type="term" value="F:ATP binding"/>
    <property type="evidence" value="ECO:0007669"/>
    <property type="project" value="UniProtKB-KW"/>
</dbReference>
<organism evidence="6 7">
    <name type="scientific">Shinella pollutisoli</name>
    <dbReference type="NCBI Taxonomy" id="2250594"/>
    <lineage>
        <taxon>Bacteria</taxon>
        <taxon>Pseudomonadati</taxon>
        <taxon>Pseudomonadota</taxon>
        <taxon>Alphaproteobacteria</taxon>
        <taxon>Hyphomicrobiales</taxon>
        <taxon>Rhizobiaceae</taxon>
        <taxon>Shinella</taxon>
    </lineage>
</organism>